<dbReference type="InterPro" id="IPR011320">
    <property type="entry name" value="RNase_H1_N"/>
</dbReference>
<dbReference type="InterPro" id="IPR036397">
    <property type="entry name" value="RNaseH_sf"/>
</dbReference>
<dbReference type="EMBL" id="BAAFSF010000001">
    <property type="protein sequence ID" value="GAB1251270.1"/>
    <property type="molecule type" value="Genomic_DNA"/>
</dbReference>
<dbReference type="InterPro" id="IPR002156">
    <property type="entry name" value="RNaseH_domain"/>
</dbReference>
<keyword evidence="1" id="KW-0479">Metal-binding</keyword>
<keyword evidence="1" id="KW-0460">Magnesium</keyword>
<reference evidence="3 4" key="1">
    <citation type="journal article" date="2025" name="Int. J. Syst. Evol. Microbiol.">
        <title>Desulfovibrio falkowii sp. nov., Porphyromonas miyakawae sp. nov., Mediterraneibacter flintii sp. nov. and Owariibacterium komagatae gen. nov., sp. nov., isolated from human faeces.</title>
        <authorList>
            <person name="Hamaguchi T."/>
            <person name="Ohara M."/>
            <person name="Hisatomi A."/>
            <person name="Sekiguchi K."/>
            <person name="Takeda J.I."/>
            <person name="Ueyama J."/>
            <person name="Ito M."/>
            <person name="Nishiwaki H."/>
            <person name="Ogi T."/>
            <person name="Hirayama M."/>
            <person name="Ohkuma M."/>
            <person name="Sakamoto M."/>
            <person name="Ohno K."/>
        </authorList>
    </citation>
    <scope>NUCLEOTIDE SEQUENCE [LARGE SCALE GENOMIC DNA]</scope>
    <source>
        <strain evidence="3 4">13CB11C</strain>
    </source>
</reference>
<dbReference type="SUPFAM" id="SSF53098">
    <property type="entry name" value="Ribonuclease H-like"/>
    <property type="match status" value="1"/>
</dbReference>
<keyword evidence="1" id="KW-0255">Endonuclease</keyword>
<keyword evidence="1" id="KW-0963">Cytoplasm</keyword>
<comment type="function">
    <text evidence="1">Endonuclease that specifically degrades the RNA of RNA-DNA hybrids.</text>
</comment>
<keyword evidence="1" id="KW-0540">Nuclease</keyword>
<keyword evidence="4" id="KW-1185">Reference proteome</keyword>
<sequence>MAKQKWYTVWVGAETGIFDSWEECRSYVEGYKGARYKSFSSRKEAEEALGIHPDAFRSTHKKGSVGTTRSVHAEGVIARSIAVDGATSGNPGPAEYRGVWVDTGEIIFTSPLFEGTNNIAEFLAIVHAMALCIKTGQSIPIYSDSQTAIKWVTVGKAKSTIPHTQRFERAHQLIARAEAWLAGHPKETRPPLLKWKTELWGEIPADYGRK</sequence>
<comment type="subcellular location">
    <subcellularLocation>
        <location evidence="1">Cytoplasm</location>
    </subcellularLocation>
</comment>
<dbReference type="InterPro" id="IPR017290">
    <property type="entry name" value="RNase_H_bac"/>
</dbReference>
<dbReference type="InterPro" id="IPR009027">
    <property type="entry name" value="Ribosomal_bL9/RNase_H1_N"/>
</dbReference>
<evidence type="ECO:0000259" key="2">
    <source>
        <dbReference type="PROSITE" id="PS50879"/>
    </source>
</evidence>
<name>A0ABQ0E0L9_9PORP</name>
<dbReference type="InterPro" id="IPR037056">
    <property type="entry name" value="RNase_H1_N_sf"/>
</dbReference>
<dbReference type="EC" id="3.1.26.4" evidence="1"/>
<dbReference type="RefSeq" id="WP_411915084.1">
    <property type="nucleotide sequence ID" value="NZ_BAAFSF010000001.1"/>
</dbReference>
<dbReference type="Gene3D" id="3.40.970.10">
    <property type="entry name" value="Ribonuclease H1, N-terminal domain"/>
    <property type="match status" value="1"/>
</dbReference>
<proteinExistence type="inferred from homology"/>
<evidence type="ECO:0000256" key="1">
    <source>
        <dbReference type="PIRNR" id="PIRNR037839"/>
    </source>
</evidence>
<dbReference type="SUPFAM" id="SSF55658">
    <property type="entry name" value="L9 N-domain-like"/>
    <property type="match status" value="1"/>
</dbReference>
<comment type="caution">
    <text evidence="3">The sequence shown here is derived from an EMBL/GenBank/DDBJ whole genome shotgun (WGS) entry which is preliminary data.</text>
</comment>
<organism evidence="3 4">
    <name type="scientific">Porphyromonas miyakawae</name>
    <dbReference type="NCBI Taxonomy" id="3137470"/>
    <lineage>
        <taxon>Bacteria</taxon>
        <taxon>Pseudomonadati</taxon>
        <taxon>Bacteroidota</taxon>
        <taxon>Bacteroidia</taxon>
        <taxon>Bacteroidales</taxon>
        <taxon>Porphyromonadaceae</taxon>
        <taxon>Porphyromonas</taxon>
    </lineage>
</organism>
<comment type="catalytic activity">
    <reaction evidence="1">
        <text>Endonucleolytic cleavage to 5'-phosphomonoester.</text>
        <dbReference type="EC" id="3.1.26.4"/>
    </reaction>
</comment>
<dbReference type="PIRSF" id="PIRSF037839">
    <property type="entry name" value="Ribonuclease_H"/>
    <property type="match status" value="1"/>
</dbReference>
<comment type="similarity">
    <text evidence="1">Belongs to the RNase H family.</text>
</comment>
<evidence type="ECO:0000313" key="4">
    <source>
        <dbReference type="Proteomes" id="UP001628220"/>
    </source>
</evidence>
<gene>
    <name evidence="3" type="ORF">Tsumi_03740</name>
</gene>
<dbReference type="Pfam" id="PF00075">
    <property type="entry name" value="RNase_H"/>
    <property type="match status" value="1"/>
</dbReference>
<evidence type="ECO:0000313" key="3">
    <source>
        <dbReference type="EMBL" id="GAB1251270.1"/>
    </source>
</evidence>
<protein>
    <recommendedName>
        <fullName evidence="1">Ribonuclease H</fullName>
        <ecNumber evidence="1">3.1.26.4</ecNumber>
    </recommendedName>
</protein>
<accession>A0ABQ0E0L9</accession>
<dbReference type="InterPro" id="IPR012337">
    <property type="entry name" value="RNaseH-like_sf"/>
</dbReference>
<dbReference type="Pfam" id="PF01693">
    <property type="entry name" value="Cauli_VI"/>
    <property type="match status" value="1"/>
</dbReference>
<dbReference type="PROSITE" id="PS50879">
    <property type="entry name" value="RNASE_H_1"/>
    <property type="match status" value="1"/>
</dbReference>
<feature type="domain" description="RNase H type-1" evidence="2">
    <location>
        <begin position="75"/>
        <end position="210"/>
    </location>
</feature>
<dbReference type="Proteomes" id="UP001628220">
    <property type="component" value="Unassembled WGS sequence"/>
</dbReference>
<keyword evidence="1" id="KW-0378">Hydrolase</keyword>
<dbReference type="Gene3D" id="3.30.420.10">
    <property type="entry name" value="Ribonuclease H-like superfamily/Ribonuclease H"/>
    <property type="match status" value="1"/>
</dbReference>